<proteinExistence type="predicted"/>
<protein>
    <submittedName>
        <fullName evidence="1">Uncharacterized protein</fullName>
    </submittedName>
</protein>
<reference evidence="1" key="1">
    <citation type="journal article" date="2014" name="Front. Microbiol.">
        <title>High frequency of phylogenetically diverse reductive dehalogenase-homologous genes in deep subseafloor sedimentary metagenomes.</title>
        <authorList>
            <person name="Kawai M."/>
            <person name="Futagami T."/>
            <person name="Toyoda A."/>
            <person name="Takaki Y."/>
            <person name="Nishi S."/>
            <person name="Hori S."/>
            <person name="Arai W."/>
            <person name="Tsubouchi T."/>
            <person name="Morono Y."/>
            <person name="Uchiyama I."/>
            <person name="Ito T."/>
            <person name="Fujiyama A."/>
            <person name="Inagaki F."/>
            <person name="Takami H."/>
        </authorList>
    </citation>
    <scope>NUCLEOTIDE SEQUENCE</scope>
    <source>
        <strain evidence="1">Expedition CK06-06</strain>
    </source>
</reference>
<dbReference type="EMBL" id="BARV01024084">
    <property type="protein sequence ID" value="GAI44085.1"/>
    <property type="molecule type" value="Genomic_DNA"/>
</dbReference>
<gene>
    <name evidence="1" type="ORF">S06H3_39378</name>
</gene>
<sequence>MRFDYRAMFIYLGDNEPLENLYLGFPAPQIENKFAGDIFSSWELYYIEDDNSLTLQTTPVGIVNLRGSRSSQLEIYTSIMENTEYGPSLVWILDRLYSQEVFMDYGWNWVPRGKANVVTLRAYGDPQGEALAYWYTPNAQQENKRIDFSFAVGLYRENTLIERYEVTWENEDLGWYYLSRTI</sequence>
<organism evidence="1">
    <name type="scientific">marine sediment metagenome</name>
    <dbReference type="NCBI Taxonomy" id="412755"/>
    <lineage>
        <taxon>unclassified sequences</taxon>
        <taxon>metagenomes</taxon>
        <taxon>ecological metagenomes</taxon>
    </lineage>
</organism>
<name>X1PZ06_9ZZZZ</name>
<evidence type="ECO:0000313" key="1">
    <source>
        <dbReference type="EMBL" id="GAI44085.1"/>
    </source>
</evidence>
<dbReference type="AlphaFoldDB" id="X1PZ06"/>
<comment type="caution">
    <text evidence="1">The sequence shown here is derived from an EMBL/GenBank/DDBJ whole genome shotgun (WGS) entry which is preliminary data.</text>
</comment>
<accession>X1PZ06</accession>